<evidence type="ECO:0000256" key="2">
    <source>
        <dbReference type="SAM" id="Coils"/>
    </source>
</evidence>
<dbReference type="InterPro" id="IPR007236">
    <property type="entry name" value="SlyX"/>
</dbReference>
<dbReference type="RefSeq" id="WP_376946329.1">
    <property type="nucleotide sequence ID" value="NZ_CP171449.1"/>
</dbReference>
<sequence length="71" mass="8138">MNMNLEARINDLETRLAFQDDTIQALNDVLVAQQRVVERLQMQLEALAKRQKELIDEFGSVDDDGAPPPHY</sequence>
<keyword evidence="2" id="KW-0175">Coiled coil</keyword>
<reference evidence="3 4" key="1">
    <citation type="submission" date="2024-09" db="EMBL/GenBank/DDBJ databases">
        <authorList>
            <person name="Sun Q."/>
            <person name="Mori K."/>
        </authorList>
    </citation>
    <scope>NUCLEOTIDE SEQUENCE [LARGE SCALE GENOMIC DNA]</scope>
    <source>
        <strain evidence="3 4">NCAIM B.01794</strain>
    </source>
</reference>
<dbReference type="NCBIfam" id="NF001421">
    <property type="entry name" value="PRK00295.1"/>
    <property type="match status" value="1"/>
</dbReference>
<evidence type="ECO:0000313" key="4">
    <source>
        <dbReference type="Proteomes" id="UP001589891"/>
    </source>
</evidence>
<dbReference type="HAMAP" id="MF_00715">
    <property type="entry name" value="SlyX"/>
    <property type="match status" value="1"/>
</dbReference>
<dbReference type="Gene3D" id="1.20.5.300">
    <property type="match status" value="1"/>
</dbReference>
<organism evidence="3 4">
    <name type="scientific">Azorhizophilus paspali</name>
    <name type="common">Azotobacter paspali</name>
    <dbReference type="NCBI Taxonomy" id="69963"/>
    <lineage>
        <taxon>Bacteria</taxon>
        <taxon>Pseudomonadati</taxon>
        <taxon>Pseudomonadota</taxon>
        <taxon>Gammaproteobacteria</taxon>
        <taxon>Pseudomonadales</taxon>
        <taxon>Pseudomonadaceae</taxon>
        <taxon>Azorhizophilus</taxon>
    </lineage>
</organism>
<comment type="caution">
    <text evidence="3">The sequence shown here is derived from an EMBL/GenBank/DDBJ whole genome shotgun (WGS) entry which is preliminary data.</text>
</comment>
<protein>
    <recommendedName>
        <fullName evidence="1">Protein SlyX homolog</fullName>
    </recommendedName>
</protein>
<gene>
    <name evidence="1" type="primary">slyX</name>
    <name evidence="3" type="ORF">ACFFGX_12510</name>
</gene>
<dbReference type="EMBL" id="JBHLSS010000076">
    <property type="protein sequence ID" value="MFC0710342.1"/>
    <property type="molecule type" value="Genomic_DNA"/>
</dbReference>
<comment type="similarity">
    <text evidence="1">Belongs to the SlyX family.</text>
</comment>
<name>A0ABV6SLD2_AZOPA</name>
<keyword evidence="4" id="KW-1185">Reference proteome</keyword>
<accession>A0ABV6SLD2</accession>
<evidence type="ECO:0000256" key="1">
    <source>
        <dbReference type="HAMAP-Rule" id="MF_00715"/>
    </source>
</evidence>
<feature type="coiled-coil region" evidence="2">
    <location>
        <begin position="2"/>
        <end position="57"/>
    </location>
</feature>
<dbReference type="Proteomes" id="UP001589891">
    <property type="component" value="Unassembled WGS sequence"/>
</dbReference>
<proteinExistence type="inferred from homology"/>
<dbReference type="PANTHER" id="PTHR36508">
    <property type="entry name" value="PROTEIN SLYX"/>
    <property type="match status" value="1"/>
</dbReference>
<evidence type="ECO:0000313" key="3">
    <source>
        <dbReference type="EMBL" id="MFC0710342.1"/>
    </source>
</evidence>
<dbReference type="Pfam" id="PF04102">
    <property type="entry name" value="SlyX"/>
    <property type="match status" value="1"/>
</dbReference>
<dbReference type="PANTHER" id="PTHR36508:SF1">
    <property type="entry name" value="PROTEIN SLYX"/>
    <property type="match status" value="1"/>
</dbReference>